<dbReference type="GO" id="GO:0017000">
    <property type="term" value="P:antibiotic biosynthetic process"/>
    <property type="evidence" value="ECO:0007669"/>
    <property type="project" value="UniProtKB-ARBA"/>
</dbReference>
<dbReference type="InterPro" id="IPR035595">
    <property type="entry name" value="UDP_glycos_trans_CS"/>
</dbReference>
<dbReference type="InterPro" id="IPR050426">
    <property type="entry name" value="Glycosyltransferase_28"/>
</dbReference>
<dbReference type="Gene3D" id="3.40.50.2000">
    <property type="entry name" value="Glycogen Phosphorylase B"/>
    <property type="match status" value="2"/>
</dbReference>
<gene>
    <name evidence="3" type="ORF">Aco04nite_10990</name>
</gene>
<proteinExistence type="predicted"/>
<dbReference type="AlphaFoldDB" id="A0A919VT38"/>
<evidence type="ECO:0000313" key="3">
    <source>
        <dbReference type="EMBL" id="GIM68483.1"/>
    </source>
</evidence>
<evidence type="ECO:0000313" key="4">
    <source>
        <dbReference type="Proteomes" id="UP000680865"/>
    </source>
</evidence>
<evidence type="ECO:0000256" key="1">
    <source>
        <dbReference type="ARBA" id="ARBA00022679"/>
    </source>
</evidence>
<feature type="domain" description="Erythromycin biosynthesis protein CIII-like C-terminal" evidence="2">
    <location>
        <begin position="246"/>
        <end position="381"/>
    </location>
</feature>
<dbReference type="InterPro" id="IPR010610">
    <property type="entry name" value="EryCIII-like_C"/>
</dbReference>
<dbReference type="PROSITE" id="PS00375">
    <property type="entry name" value="UDPGT"/>
    <property type="match status" value="1"/>
</dbReference>
<dbReference type="PANTHER" id="PTHR48050:SF13">
    <property type="entry name" value="STEROL 3-BETA-GLUCOSYLTRANSFERASE UGT80A2"/>
    <property type="match status" value="1"/>
</dbReference>
<dbReference type="Pfam" id="PF06722">
    <property type="entry name" value="EryCIII-like_C"/>
    <property type="match status" value="1"/>
</dbReference>
<evidence type="ECO:0000259" key="2">
    <source>
        <dbReference type="Pfam" id="PF06722"/>
    </source>
</evidence>
<reference evidence="3" key="1">
    <citation type="submission" date="2021-03" db="EMBL/GenBank/DDBJ databases">
        <title>Whole genome shotgun sequence of Actinoplanes consettensis NBRC 14913.</title>
        <authorList>
            <person name="Komaki H."/>
            <person name="Tamura T."/>
        </authorList>
    </citation>
    <scope>NUCLEOTIDE SEQUENCE</scope>
    <source>
        <strain evidence="3">NBRC 14913</strain>
    </source>
</reference>
<keyword evidence="1" id="KW-0808">Transferase</keyword>
<dbReference type="CDD" id="cd03784">
    <property type="entry name" value="GT1_Gtf-like"/>
    <property type="match status" value="1"/>
</dbReference>
<dbReference type="GO" id="GO:0008194">
    <property type="term" value="F:UDP-glycosyltransferase activity"/>
    <property type="evidence" value="ECO:0007669"/>
    <property type="project" value="InterPro"/>
</dbReference>
<protein>
    <recommendedName>
        <fullName evidence="2">Erythromycin biosynthesis protein CIII-like C-terminal domain-containing protein</fullName>
    </recommendedName>
</protein>
<name>A0A919VT38_9ACTN</name>
<organism evidence="3 4">
    <name type="scientific">Winogradskya consettensis</name>
    <dbReference type="NCBI Taxonomy" id="113560"/>
    <lineage>
        <taxon>Bacteria</taxon>
        <taxon>Bacillati</taxon>
        <taxon>Actinomycetota</taxon>
        <taxon>Actinomycetes</taxon>
        <taxon>Micromonosporales</taxon>
        <taxon>Micromonosporaceae</taxon>
        <taxon>Winogradskya</taxon>
    </lineage>
</organism>
<dbReference type="RefSeq" id="WP_212996094.1">
    <property type="nucleotide sequence ID" value="NZ_BAAATW010000004.1"/>
</dbReference>
<accession>A0A919VT38</accession>
<sequence length="390" mass="41294">MRILFTTHPASGHLRPLVPIAHAALRQGHEVAVAAPAVLAAEIAGYGLTPLTAGYDWRYEVYDMIPPGYADSGLIEAASAFTALGRPLTEAFAGHVARGTARDLLATDFKPDVIVRELDELGGYLAAEALGIPHVSIASFGGLDGVRPEVLGPILDAGRQELGLSPDPRGDRLYGHLHANFLPAQYSAAEMILPNTRCYRHPNAEQRDGRLDAALADLDLSRPFVFAGFGTVVYNLPGSDTLVDATITALGDVDCTAVLAVGSNGRVDRGLPIPPNVHLVTFVEQALILEACDAFITHGGLNSMKEAMRLGVPMLSVPALGDHRHNATQAEALGISRTVALRDADAPTLAAGLTDVLTNPGYRTAARRLQRHIHAQPPVDVLIDDIAALV</sequence>
<keyword evidence="4" id="KW-1185">Reference proteome</keyword>
<dbReference type="GO" id="GO:0016758">
    <property type="term" value="F:hexosyltransferase activity"/>
    <property type="evidence" value="ECO:0007669"/>
    <property type="project" value="UniProtKB-ARBA"/>
</dbReference>
<dbReference type="PANTHER" id="PTHR48050">
    <property type="entry name" value="STEROL 3-BETA-GLUCOSYLTRANSFERASE"/>
    <property type="match status" value="1"/>
</dbReference>
<comment type="caution">
    <text evidence="3">The sequence shown here is derived from an EMBL/GenBank/DDBJ whole genome shotgun (WGS) entry which is preliminary data.</text>
</comment>
<dbReference type="Proteomes" id="UP000680865">
    <property type="component" value="Unassembled WGS sequence"/>
</dbReference>
<dbReference type="InterPro" id="IPR002213">
    <property type="entry name" value="UDP_glucos_trans"/>
</dbReference>
<dbReference type="EMBL" id="BOQP01000005">
    <property type="protein sequence ID" value="GIM68483.1"/>
    <property type="molecule type" value="Genomic_DNA"/>
</dbReference>
<dbReference type="SUPFAM" id="SSF53756">
    <property type="entry name" value="UDP-Glycosyltransferase/glycogen phosphorylase"/>
    <property type="match status" value="1"/>
</dbReference>